<dbReference type="PANTHER" id="PTHR43630">
    <property type="entry name" value="POLY-BETA-1,6-N-ACETYL-D-GLUCOSAMINE SYNTHASE"/>
    <property type="match status" value="1"/>
</dbReference>
<feature type="domain" description="Glycosyltransferase 2-like" evidence="2">
    <location>
        <begin position="23"/>
        <end position="136"/>
    </location>
</feature>
<proteinExistence type="inferred from homology"/>
<dbReference type="Pfam" id="PF00535">
    <property type="entry name" value="Glycos_transf_2"/>
    <property type="match status" value="1"/>
</dbReference>
<dbReference type="Proteomes" id="UP000240572">
    <property type="component" value="Unassembled WGS sequence"/>
</dbReference>
<gene>
    <name evidence="3" type="ORF">B0I18_110149</name>
</gene>
<dbReference type="CDD" id="cd02511">
    <property type="entry name" value="Beta4Glucosyltransferase"/>
    <property type="match status" value="1"/>
</dbReference>
<comment type="similarity">
    <text evidence="1">Belongs to the glycosyltransferase 2 family. WaaE/KdtX subfamily.</text>
</comment>
<keyword evidence="3" id="KW-0808">Transferase</keyword>
<dbReference type="InterPro" id="IPR001173">
    <property type="entry name" value="Glyco_trans_2-like"/>
</dbReference>
<accession>A0A2P8CXZ9</accession>
<protein>
    <submittedName>
        <fullName evidence="3">(Heptosyl)LPS beta-1,4-glucosyltransferase</fullName>
    </submittedName>
</protein>
<organism evidence="3 4">
    <name type="scientific">Taibaiella chishuiensis</name>
    <dbReference type="NCBI Taxonomy" id="1434707"/>
    <lineage>
        <taxon>Bacteria</taxon>
        <taxon>Pseudomonadati</taxon>
        <taxon>Bacteroidota</taxon>
        <taxon>Chitinophagia</taxon>
        <taxon>Chitinophagales</taxon>
        <taxon>Chitinophagaceae</taxon>
        <taxon>Taibaiella</taxon>
    </lineage>
</organism>
<dbReference type="InterPro" id="IPR029044">
    <property type="entry name" value="Nucleotide-diphossugar_trans"/>
</dbReference>
<sequence length="270" mass="31269">MTQDTLHTSAPAIPKLPASVCIVTNTINSVLEQIVLSTHPVCHEVLVGYDGACDSIPKDFSGCKKVHIRAVTWEGYSATKNKLAATADMDWILSLDGDEVPDRKLLKAFVQLADKLDPNTIYALKRRSILGNKKIRFGAWGRDKVRRLYNRRHTGWKNDLVHENLEIHADTKIALLKGYLYHYTADNYRTFLEKNRKYAKLSADKYFEQQKKSKIIKRWLSPAFTFIKEYLLQLGFLDGRAGFQIAWGNALYTYWKYHFLLQKYRRPVMH</sequence>
<evidence type="ECO:0000259" key="2">
    <source>
        <dbReference type="Pfam" id="PF00535"/>
    </source>
</evidence>
<dbReference type="RefSeq" id="WP_106524650.1">
    <property type="nucleotide sequence ID" value="NZ_PYGD01000010.1"/>
</dbReference>
<dbReference type="EMBL" id="PYGD01000010">
    <property type="protein sequence ID" value="PSK89848.1"/>
    <property type="molecule type" value="Genomic_DNA"/>
</dbReference>
<dbReference type="OrthoDB" id="9815923at2"/>
<dbReference type="PANTHER" id="PTHR43630:SF2">
    <property type="entry name" value="GLYCOSYLTRANSFERASE"/>
    <property type="match status" value="1"/>
</dbReference>
<evidence type="ECO:0000256" key="1">
    <source>
        <dbReference type="ARBA" id="ARBA00038494"/>
    </source>
</evidence>
<comment type="caution">
    <text evidence="3">The sequence shown here is derived from an EMBL/GenBank/DDBJ whole genome shotgun (WGS) entry which is preliminary data.</text>
</comment>
<dbReference type="Gene3D" id="3.90.550.10">
    <property type="entry name" value="Spore Coat Polysaccharide Biosynthesis Protein SpsA, Chain A"/>
    <property type="match status" value="1"/>
</dbReference>
<name>A0A2P8CXZ9_9BACT</name>
<dbReference type="GO" id="GO:0016740">
    <property type="term" value="F:transferase activity"/>
    <property type="evidence" value="ECO:0007669"/>
    <property type="project" value="UniProtKB-KW"/>
</dbReference>
<evidence type="ECO:0000313" key="4">
    <source>
        <dbReference type="Proteomes" id="UP000240572"/>
    </source>
</evidence>
<evidence type="ECO:0000313" key="3">
    <source>
        <dbReference type="EMBL" id="PSK89848.1"/>
    </source>
</evidence>
<reference evidence="3 4" key="1">
    <citation type="submission" date="2018-03" db="EMBL/GenBank/DDBJ databases">
        <title>Genomic Encyclopedia of Type Strains, Phase III (KMG-III): the genomes of soil and plant-associated and newly described type strains.</title>
        <authorList>
            <person name="Whitman W."/>
        </authorList>
    </citation>
    <scope>NUCLEOTIDE SEQUENCE [LARGE SCALE GENOMIC DNA]</scope>
    <source>
        <strain evidence="3 4">CGMCC 1.12700</strain>
    </source>
</reference>
<dbReference type="AlphaFoldDB" id="A0A2P8CXZ9"/>
<keyword evidence="4" id="KW-1185">Reference proteome</keyword>
<dbReference type="SUPFAM" id="SSF53448">
    <property type="entry name" value="Nucleotide-diphospho-sugar transferases"/>
    <property type="match status" value="1"/>
</dbReference>